<accession>A0A167TET7</accession>
<feature type="domain" description="O-methyltransferase dimerisation" evidence="6">
    <location>
        <begin position="59"/>
        <end position="129"/>
    </location>
</feature>
<dbReference type="PANTHER" id="PTHR43712">
    <property type="entry name" value="PUTATIVE (AFU_ORTHOLOGUE AFUA_4G14580)-RELATED"/>
    <property type="match status" value="1"/>
</dbReference>
<keyword evidence="8" id="KW-1185">Reference proteome</keyword>
<dbReference type="GO" id="GO:0008171">
    <property type="term" value="F:O-methyltransferase activity"/>
    <property type="evidence" value="ECO:0007669"/>
    <property type="project" value="InterPro"/>
</dbReference>
<dbReference type="GO" id="GO:0046983">
    <property type="term" value="F:protein dimerization activity"/>
    <property type="evidence" value="ECO:0007669"/>
    <property type="project" value="InterPro"/>
</dbReference>
<dbReference type="OrthoDB" id="1535081at2759"/>
<dbReference type="InterPro" id="IPR001077">
    <property type="entry name" value="COMT_C"/>
</dbReference>
<dbReference type="InterPro" id="IPR012967">
    <property type="entry name" value="COMT_dimerisation"/>
</dbReference>
<dbReference type="PANTHER" id="PTHR43712:SF18">
    <property type="entry name" value="PUTATIVE (AFU_ORTHOLOGUE AFUA_4G14240)-RELATED"/>
    <property type="match status" value="1"/>
</dbReference>
<dbReference type="Pfam" id="PF00891">
    <property type="entry name" value="Methyltransf_2"/>
    <property type="match status" value="1"/>
</dbReference>
<dbReference type="EMBL" id="AZHD01000009">
    <property type="protein sequence ID" value="OAA60532.1"/>
    <property type="molecule type" value="Genomic_DNA"/>
</dbReference>
<dbReference type="PROSITE" id="PS51683">
    <property type="entry name" value="SAM_OMT_II"/>
    <property type="match status" value="1"/>
</dbReference>
<dbReference type="InterPro" id="IPR016461">
    <property type="entry name" value="COMT-like"/>
</dbReference>
<feature type="active site" description="Proton acceptor" evidence="4">
    <location>
        <position position="302"/>
    </location>
</feature>
<evidence type="ECO:0000259" key="5">
    <source>
        <dbReference type="Pfam" id="PF00891"/>
    </source>
</evidence>
<dbReference type="InterPro" id="IPR029063">
    <property type="entry name" value="SAM-dependent_MTases_sf"/>
</dbReference>
<dbReference type="PIRSF" id="PIRSF005739">
    <property type="entry name" value="O-mtase"/>
    <property type="match status" value="1"/>
</dbReference>
<dbReference type="Gene3D" id="1.10.10.10">
    <property type="entry name" value="Winged helix-like DNA-binding domain superfamily/Winged helix DNA-binding domain"/>
    <property type="match status" value="1"/>
</dbReference>
<comment type="caution">
    <text evidence="7">The sequence shown here is derived from an EMBL/GenBank/DDBJ whole genome shotgun (WGS) entry which is preliminary data.</text>
</comment>
<dbReference type="STRING" id="1081102.A0A167TET7"/>
<dbReference type="InterPro" id="IPR036388">
    <property type="entry name" value="WH-like_DNA-bd_sf"/>
</dbReference>
<dbReference type="SUPFAM" id="SSF53335">
    <property type="entry name" value="S-adenosyl-L-methionine-dependent methyltransferases"/>
    <property type="match status" value="1"/>
</dbReference>
<evidence type="ECO:0000313" key="7">
    <source>
        <dbReference type="EMBL" id="OAA60532.1"/>
    </source>
</evidence>
<dbReference type="GO" id="GO:0032259">
    <property type="term" value="P:methylation"/>
    <property type="evidence" value="ECO:0007669"/>
    <property type="project" value="UniProtKB-KW"/>
</dbReference>
<evidence type="ECO:0000256" key="1">
    <source>
        <dbReference type="ARBA" id="ARBA00022603"/>
    </source>
</evidence>
<dbReference type="Gene3D" id="3.40.50.150">
    <property type="entry name" value="Vaccinia Virus protein VP39"/>
    <property type="match status" value="1"/>
</dbReference>
<proteinExistence type="predicted"/>
<protein>
    <submittedName>
        <fullName evidence="7">O-methyltransferase</fullName>
    </submittedName>
</protein>
<dbReference type="AlphaFoldDB" id="A0A167TET7"/>
<evidence type="ECO:0000256" key="3">
    <source>
        <dbReference type="ARBA" id="ARBA00022691"/>
    </source>
</evidence>
<evidence type="ECO:0000313" key="8">
    <source>
        <dbReference type="Proteomes" id="UP000076874"/>
    </source>
</evidence>
<keyword evidence="2 7" id="KW-0808">Transferase</keyword>
<name>A0A167TET7_9HYPO</name>
<keyword evidence="3" id="KW-0949">S-adenosyl-L-methionine</keyword>
<keyword evidence="1 7" id="KW-0489">Methyltransferase</keyword>
<organism evidence="7 8">
    <name type="scientific">Niveomyces insectorum RCEF 264</name>
    <dbReference type="NCBI Taxonomy" id="1081102"/>
    <lineage>
        <taxon>Eukaryota</taxon>
        <taxon>Fungi</taxon>
        <taxon>Dikarya</taxon>
        <taxon>Ascomycota</taxon>
        <taxon>Pezizomycotina</taxon>
        <taxon>Sordariomycetes</taxon>
        <taxon>Hypocreomycetidae</taxon>
        <taxon>Hypocreales</taxon>
        <taxon>Cordycipitaceae</taxon>
        <taxon>Niveomyces</taxon>
    </lineage>
</organism>
<dbReference type="InterPro" id="IPR036390">
    <property type="entry name" value="WH_DNA-bd_sf"/>
</dbReference>
<feature type="domain" description="O-methyltransferase C-terminal" evidence="5">
    <location>
        <begin position="168"/>
        <end position="373"/>
    </location>
</feature>
<dbReference type="SUPFAM" id="SSF46785">
    <property type="entry name" value="Winged helix' DNA-binding domain"/>
    <property type="match status" value="1"/>
</dbReference>
<evidence type="ECO:0000256" key="2">
    <source>
        <dbReference type="ARBA" id="ARBA00022679"/>
    </source>
</evidence>
<gene>
    <name evidence="7" type="ORF">SPI_05656</name>
</gene>
<evidence type="ECO:0000259" key="6">
    <source>
        <dbReference type="Pfam" id="PF08100"/>
    </source>
</evidence>
<dbReference type="Proteomes" id="UP000076874">
    <property type="component" value="Unassembled WGS sequence"/>
</dbReference>
<dbReference type="Pfam" id="PF08100">
    <property type="entry name" value="Dimerisation"/>
    <property type="match status" value="1"/>
</dbReference>
<evidence type="ECO:0000256" key="4">
    <source>
        <dbReference type="PIRSR" id="PIRSR005739-1"/>
    </source>
</evidence>
<sequence>MAFSDTIEKIEALLADAKKLERDDSLGARMQLVRQIDGLYRDLEPPINLFFRQWISLTVFTCMDIVVKLGIFERMKDHETVTAQQLGALVDVDAAVIARVMRVLVAAGIVASTADDTYAHTPRSLLYVKGDKTAVDSFALLTLLNVSYVPLPDYLKTRPAKDLVDVRKSPYACAYGMEGKTFYEVLSANPDHLATFNKSMSEPGPDYGLFPFASLQDEVETEPDRPFMVDIGGGKGQALRFVQNAVEGVFKTPPKLILQDRSDVLEEIRPEDLAGIETMPYDFYAEQPVKGAHIYYLCQILHNYPDHLCQTILKRVAEAMSRSSRLLIVDAVLPAQTEIGGDMAGYLIDFVGLAIGGKERTEKEITALLDAEGLDLVKVWGGTTSYQSVVEARLKNL</sequence>
<reference evidence="7 8" key="1">
    <citation type="journal article" date="2016" name="Genome Biol. Evol.">
        <title>Divergent and convergent evolution of fungal pathogenicity.</title>
        <authorList>
            <person name="Shang Y."/>
            <person name="Xiao G."/>
            <person name="Zheng P."/>
            <person name="Cen K."/>
            <person name="Zhan S."/>
            <person name="Wang C."/>
        </authorList>
    </citation>
    <scope>NUCLEOTIDE SEQUENCE [LARGE SCALE GENOMIC DNA]</scope>
    <source>
        <strain evidence="7 8">RCEF 264</strain>
    </source>
</reference>